<dbReference type="Ensembl" id="ENSMODT00000008009.3">
    <property type="protein sequence ID" value="ENSMODP00000056772.1"/>
    <property type="gene ID" value="ENSMODG00000006329.3"/>
</dbReference>
<dbReference type="InParanoid" id="A0A5F8HC88"/>
<reference evidence="1 2" key="1">
    <citation type="journal article" date="2007" name="Nature">
        <title>Genome of the marsupial Monodelphis domestica reveals innovation in non-coding sequences.</title>
        <authorList>
            <person name="Mikkelsen T.S."/>
            <person name="Wakefield M.J."/>
            <person name="Aken B."/>
            <person name="Amemiya C.T."/>
            <person name="Chang J.L."/>
            <person name="Duke S."/>
            <person name="Garber M."/>
            <person name="Gentles A.J."/>
            <person name="Goodstadt L."/>
            <person name="Heger A."/>
            <person name="Jurka J."/>
            <person name="Kamal M."/>
            <person name="Mauceli E."/>
            <person name="Searle S.M."/>
            <person name="Sharpe T."/>
            <person name="Baker M.L."/>
            <person name="Batzer M.A."/>
            <person name="Benos P.V."/>
            <person name="Belov K."/>
            <person name="Clamp M."/>
            <person name="Cook A."/>
            <person name="Cuff J."/>
            <person name="Das R."/>
            <person name="Davidow L."/>
            <person name="Deakin J.E."/>
            <person name="Fazzari M.J."/>
            <person name="Glass J.L."/>
            <person name="Grabherr M."/>
            <person name="Greally J.M."/>
            <person name="Gu W."/>
            <person name="Hore T.A."/>
            <person name="Huttley G.A."/>
            <person name="Kleber M."/>
            <person name="Jirtle R.L."/>
            <person name="Koina E."/>
            <person name="Lee J.T."/>
            <person name="Mahony S."/>
            <person name="Marra M.A."/>
            <person name="Miller R.D."/>
            <person name="Nicholls R.D."/>
            <person name="Oda M."/>
            <person name="Papenfuss A.T."/>
            <person name="Parra Z.E."/>
            <person name="Pollock D.D."/>
            <person name="Ray D.A."/>
            <person name="Schein J.E."/>
            <person name="Speed T.P."/>
            <person name="Thompson K."/>
            <person name="VandeBerg J.L."/>
            <person name="Wade C.M."/>
            <person name="Walker J.A."/>
            <person name="Waters P.D."/>
            <person name="Webber C."/>
            <person name="Weidman J.R."/>
            <person name="Xie X."/>
            <person name="Zody M.C."/>
            <person name="Baldwin J."/>
            <person name="Abdouelleil A."/>
            <person name="Abdulkadir J."/>
            <person name="Abebe A."/>
            <person name="Abera B."/>
            <person name="Abreu J."/>
            <person name="Acer S.C."/>
            <person name="Aftuck L."/>
            <person name="Alexander A."/>
            <person name="An P."/>
            <person name="Anderson E."/>
            <person name="Anderson S."/>
            <person name="Arachi H."/>
            <person name="Azer M."/>
            <person name="Bachantsang P."/>
            <person name="Barry A."/>
            <person name="Bayul T."/>
            <person name="Berlin A."/>
            <person name="Bessette D."/>
            <person name="Bloom T."/>
            <person name="Bloom T."/>
            <person name="Boguslavskiy L."/>
            <person name="Bonnet C."/>
            <person name="Boukhgalter B."/>
            <person name="Bourzgui I."/>
            <person name="Brown A."/>
            <person name="Cahill P."/>
            <person name="Channer S."/>
            <person name="Cheshatsang Y."/>
            <person name="Chuda L."/>
            <person name="Citroen M."/>
            <person name="Collymore A."/>
            <person name="Cooke P."/>
            <person name="Costello M."/>
            <person name="D'Aco K."/>
            <person name="Daza R."/>
            <person name="De Haan G."/>
            <person name="DeGray S."/>
            <person name="DeMaso C."/>
            <person name="Dhargay N."/>
            <person name="Dooley K."/>
            <person name="Dooley E."/>
            <person name="Doricent M."/>
            <person name="Dorje P."/>
            <person name="Dorjee K."/>
            <person name="Dupes A."/>
            <person name="Elong R."/>
            <person name="Falk J."/>
            <person name="Farina A."/>
            <person name="Faro S."/>
            <person name="Ferguson D."/>
            <person name="Fisher S."/>
            <person name="Foley C.D."/>
            <person name="Franke A."/>
            <person name="Friedrich D."/>
            <person name="Gadbois L."/>
            <person name="Gearin G."/>
            <person name="Gearin C.R."/>
            <person name="Giannoukos G."/>
            <person name="Goode T."/>
            <person name="Graham J."/>
            <person name="Grandbois E."/>
            <person name="Grewal S."/>
            <person name="Gyaltsen K."/>
            <person name="Hafez N."/>
            <person name="Hagos B."/>
            <person name="Hall J."/>
            <person name="Henson C."/>
            <person name="Hollinger A."/>
            <person name="Honan T."/>
            <person name="Huard M.D."/>
            <person name="Hughes L."/>
            <person name="Hurhula B."/>
            <person name="Husby M.E."/>
            <person name="Kamat A."/>
            <person name="Kanga B."/>
            <person name="Kashin S."/>
            <person name="Khazanovich D."/>
            <person name="Kisner P."/>
            <person name="Lance K."/>
            <person name="Lara M."/>
            <person name="Lee W."/>
            <person name="Lennon N."/>
            <person name="Letendre F."/>
            <person name="LeVine R."/>
            <person name="Lipovsky A."/>
            <person name="Liu X."/>
            <person name="Liu J."/>
            <person name="Liu S."/>
            <person name="Lokyitsang T."/>
            <person name="Lokyitsang Y."/>
            <person name="Lubonja R."/>
            <person name="Lui A."/>
            <person name="MacDonald P."/>
            <person name="Magnisalis V."/>
            <person name="Maru K."/>
            <person name="Matthews C."/>
            <person name="McCusker W."/>
            <person name="McDonough S."/>
            <person name="Mehta T."/>
            <person name="Meldrim J."/>
            <person name="Meneus L."/>
            <person name="Mihai O."/>
            <person name="Mihalev A."/>
            <person name="Mihova T."/>
            <person name="Mittelman R."/>
            <person name="Mlenga V."/>
            <person name="Montmayeur A."/>
            <person name="Mulrain L."/>
            <person name="Navidi A."/>
            <person name="Naylor J."/>
            <person name="Negash T."/>
            <person name="Nguyen T."/>
            <person name="Nguyen N."/>
            <person name="Nicol R."/>
            <person name="Norbu C."/>
            <person name="Norbu N."/>
            <person name="Novod N."/>
            <person name="O'Neill B."/>
            <person name="Osman S."/>
            <person name="Markiewicz E."/>
            <person name="Oyono O.L."/>
            <person name="Patti C."/>
            <person name="Phunkhang P."/>
            <person name="Pierre F."/>
            <person name="Priest M."/>
            <person name="Raghuraman S."/>
            <person name="Rege F."/>
            <person name="Reyes R."/>
            <person name="Rise C."/>
            <person name="Rogov P."/>
            <person name="Ross K."/>
            <person name="Ryan E."/>
            <person name="Settipalli S."/>
            <person name="Shea T."/>
            <person name="Sherpa N."/>
            <person name="Shi L."/>
            <person name="Shih D."/>
            <person name="Sparrow T."/>
            <person name="Spaulding J."/>
            <person name="Stalker J."/>
            <person name="Stange-Thomann N."/>
            <person name="Stavropoulos S."/>
            <person name="Stone C."/>
            <person name="Strader C."/>
            <person name="Tesfaye S."/>
            <person name="Thomson T."/>
            <person name="Thoulutsang Y."/>
            <person name="Thoulutsang D."/>
            <person name="Topham K."/>
            <person name="Topping I."/>
            <person name="Tsamla T."/>
            <person name="Vassiliev H."/>
            <person name="Vo A."/>
            <person name="Wangchuk T."/>
            <person name="Wangdi T."/>
            <person name="Weiand M."/>
            <person name="Wilkinson J."/>
            <person name="Wilson A."/>
            <person name="Yadav S."/>
            <person name="Young G."/>
            <person name="Yu Q."/>
            <person name="Zembek L."/>
            <person name="Zhong D."/>
            <person name="Zimmer A."/>
            <person name="Zwirko Z."/>
            <person name="Jaffe D.B."/>
            <person name="Alvarez P."/>
            <person name="Brockman W."/>
            <person name="Butler J."/>
            <person name="Chin C."/>
            <person name="Gnerre S."/>
            <person name="MacCallum I."/>
            <person name="Graves J.A."/>
            <person name="Ponting C.P."/>
            <person name="Breen M."/>
            <person name="Samollow P.B."/>
            <person name="Lander E.S."/>
            <person name="Lindblad-Toh K."/>
        </authorList>
    </citation>
    <scope>NUCLEOTIDE SEQUENCE [LARGE SCALE GENOMIC DNA]</scope>
</reference>
<protein>
    <submittedName>
        <fullName evidence="1">Uncharacterized protein</fullName>
    </submittedName>
</protein>
<dbReference type="Bgee" id="ENSMODG00000006329">
    <property type="expression patterns" value="Expressed in skeleton of lower jaw and 4 other cell types or tissues"/>
</dbReference>
<dbReference type="STRING" id="13616.ENSMODP00000056772"/>
<evidence type="ECO:0000313" key="1">
    <source>
        <dbReference type="Ensembl" id="ENSMODP00000056772.1"/>
    </source>
</evidence>
<reference evidence="1" key="3">
    <citation type="submission" date="2025-09" db="UniProtKB">
        <authorList>
            <consortium name="Ensembl"/>
        </authorList>
    </citation>
    <scope>IDENTIFICATION</scope>
</reference>
<dbReference type="PANTHER" id="PTHR23089">
    <property type="entry name" value="HISTIDINE TRIAD HIT PROTEIN"/>
    <property type="match status" value="1"/>
</dbReference>
<accession>A0A5F8HC88</accession>
<dbReference type="GeneTree" id="ENSGT00960000188752"/>
<dbReference type="InterPro" id="IPR001310">
    <property type="entry name" value="Histidine_triad_HIT"/>
</dbReference>
<sequence>MADEINKAQPAKPGGDTIFGKIICKEIPVKIIFETDQYLAFHDVLFYLIISMHYSLKTKIIFFSSPPPPVATRDSPGYHMCS</sequence>
<dbReference type="Gene3D" id="3.30.428.10">
    <property type="entry name" value="HIT-like"/>
    <property type="match status" value="1"/>
</dbReference>
<dbReference type="Proteomes" id="UP000002280">
    <property type="component" value="Chromosome 7"/>
</dbReference>
<reference evidence="1" key="2">
    <citation type="submission" date="2025-08" db="UniProtKB">
        <authorList>
            <consortium name="Ensembl"/>
        </authorList>
    </citation>
    <scope>IDENTIFICATION</scope>
</reference>
<dbReference type="InterPro" id="IPR036265">
    <property type="entry name" value="HIT-like_sf"/>
</dbReference>
<dbReference type="AlphaFoldDB" id="A0A5F8HC88"/>
<evidence type="ECO:0000313" key="2">
    <source>
        <dbReference type="Proteomes" id="UP000002280"/>
    </source>
</evidence>
<name>A0A5F8HC88_MONDO</name>
<organism evidence="1 2">
    <name type="scientific">Monodelphis domestica</name>
    <name type="common">Gray short-tailed opossum</name>
    <dbReference type="NCBI Taxonomy" id="13616"/>
    <lineage>
        <taxon>Eukaryota</taxon>
        <taxon>Metazoa</taxon>
        <taxon>Chordata</taxon>
        <taxon>Craniata</taxon>
        <taxon>Vertebrata</taxon>
        <taxon>Euteleostomi</taxon>
        <taxon>Mammalia</taxon>
        <taxon>Metatheria</taxon>
        <taxon>Didelphimorphia</taxon>
        <taxon>Didelphidae</taxon>
        <taxon>Monodelphis</taxon>
    </lineage>
</organism>
<proteinExistence type="predicted"/>
<keyword evidence="2" id="KW-1185">Reference proteome</keyword>
<dbReference type="SUPFAM" id="SSF54197">
    <property type="entry name" value="HIT-like"/>
    <property type="match status" value="1"/>
</dbReference>